<evidence type="ECO:0000313" key="3">
    <source>
        <dbReference type="Proteomes" id="UP000006038"/>
    </source>
</evidence>
<dbReference type="AlphaFoldDB" id="J3MRC5"/>
<organism evidence="2">
    <name type="scientific">Oryza brachyantha</name>
    <name type="common">malo sina</name>
    <dbReference type="NCBI Taxonomy" id="4533"/>
    <lineage>
        <taxon>Eukaryota</taxon>
        <taxon>Viridiplantae</taxon>
        <taxon>Streptophyta</taxon>
        <taxon>Embryophyta</taxon>
        <taxon>Tracheophyta</taxon>
        <taxon>Spermatophyta</taxon>
        <taxon>Magnoliopsida</taxon>
        <taxon>Liliopsida</taxon>
        <taxon>Poales</taxon>
        <taxon>Poaceae</taxon>
        <taxon>BOP clade</taxon>
        <taxon>Oryzoideae</taxon>
        <taxon>Oryzeae</taxon>
        <taxon>Oryzinae</taxon>
        <taxon>Oryza</taxon>
    </lineage>
</organism>
<feature type="region of interest" description="Disordered" evidence="1">
    <location>
        <begin position="84"/>
        <end position="116"/>
    </location>
</feature>
<feature type="compositionally biased region" description="Low complexity" evidence="1">
    <location>
        <begin position="1"/>
        <end position="14"/>
    </location>
</feature>
<sequence length="116" mass="12902">MAAPQKNNQAAAPVPRRPPPLPQPPMAHFPRRLEHEISRMDSCIRELEDESRHGSESDEGRYASLKTRRRIEKVKAMKAQLISRYLQYQQKHDDGDDDGDDAPPPPPAAGGAAAVN</sequence>
<dbReference type="HOGENOM" id="CLU_159598_0_0_1"/>
<protein>
    <submittedName>
        <fullName evidence="2">Uncharacterized protein</fullName>
    </submittedName>
</protein>
<dbReference type="EnsemblPlants" id="OB08G16540.1">
    <property type="protein sequence ID" value="OB08G16540.1"/>
    <property type="gene ID" value="OB08G16540"/>
</dbReference>
<feature type="compositionally biased region" description="Pro residues" evidence="1">
    <location>
        <begin position="15"/>
        <end position="27"/>
    </location>
</feature>
<dbReference type="Gramene" id="OB08G16540.1">
    <property type="protein sequence ID" value="OB08G16540.1"/>
    <property type="gene ID" value="OB08G16540"/>
</dbReference>
<name>J3MRC5_ORYBR</name>
<proteinExistence type="predicted"/>
<dbReference type="OMA" id="MIRFRIE"/>
<dbReference type="Proteomes" id="UP000006038">
    <property type="component" value="Chromosome 8"/>
</dbReference>
<keyword evidence="3" id="KW-1185">Reference proteome</keyword>
<reference evidence="2" key="2">
    <citation type="submission" date="2013-04" db="UniProtKB">
        <authorList>
            <consortium name="EnsemblPlants"/>
        </authorList>
    </citation>
    <scope>IDENTIFICATION</scope>
</reference>
<feature type="compositionally biased region" description="Basic and acidic residues" evidence="1">
    <location>
        <begin position="31"/>
        <end position="61"/>
    </location>
</feature>
<evidence type="ECO:0000313" key="2">
    <source>
        <dbReference type="EnsemblPlants" id="OB08G16540.1"/>
    </source>
</evidence>
<evidence type="ECO:0000256" key="1">
    <source>
        <dbReference type="SAM" id="MobiDB-lite"/>
    </source>
</evidence>
<accession>J3MRC5</accession>
<feature type="region of interest" description="Disordered" evidence="1">
    <location>
        <begin position="1"/>
        <end position="69"/>
    </location>
</feature>
<reference evidence="2" key="1">
    <citation type="journal article" date="2013" name="Nat. Commun.">
        <title>Whole-genome sequencing of Oryza brachyantha reveals mechanisms underlying Oryza genome evolution.</title>
        <authorList>
            <person name="Chen J."/>
            <person name="Huang Q."/>
            <person name="Gao D."/>
            <person name="Wang J."/>
            <person name="Lang Y."/>
            <person name="Liu T."/>
            <person name="Li B."/>
            <person name="Bai Z."/>
            <person name="Luis Goicoechea J."/>
            <person name="Liang C."/>
            <person name="Chen C."/>
            <person name="Zhang W."/>
            <person name="Sun S."/>
            <person name="Liao Y."/>
            <person name="Zhang X."/>
            <person name="Yang L."/>
            <person name="Song C."/>
            <person name="Wang M."/>
            <person name="Shi J."/>
            <person name="Liu G."/>
            <person name="Liu J."/>
            <person name="Zhou H."/>
            <person name="Zhou W."/>
            <person name="Yu Q."/>
            <person name="An N."/>
            <person name="Chen Y."/>
            <person name="Cai Q."/>
            <person name="Wang B."/>
            <person name="Liu B."/>
            <person name="Min J."/>
            <person name="Huang Y."/>
            <person name="Wu H."/>
            <person name="Li Z."/>
            <person name="Zhang Y."/>
            <person name="Yin Y."/>
            <person name="Song W."/>
            <person name="Jiang J."/>
            <person name="Jackson S.A."/>
            <person name="Wing R.A."/>
            <person name="Wang J."/>
            <person name="Chen M."/>
        </authorList>
    </citation>
    <scope>NUCLEOTIDE SEQUENCE [LARGE SCALE GENOMIC DNA]</scope>
    <source>
        <strain evidence="2">cv. IRGC 101232</strain>
    </source>
</reference>